<dbReference type="EnsemblFungi" id="EJT78489">
    <property type="protein sequence ID" value="EJT78489"/>
    <property type="gene ID" value="GGTG_03589"/>
</dbReference>
<dbReference type="eggNOG" id="ENOG502T7WX">
    <property type="taxonomic scope" value="Eukaryota"/>
</dbReference>
<feature type="compositionally biased region" description="Basic and acidic residues" evidence="1">
    <location>
        <begin position="56"/>
        <end position="77"/>
    </location>
</feature>
<accession>J3NQN3</accession>
<evidence type="ECO:0000313" key="2">
    <source>
        <dbReference type="EMBL" id="EJT78489.1"/>
    </source>
</evidence>
<protein>
    <submittedName>
        <fullName evidence="2 3">Uncharacterized protein</fullName>
    </submittedName>
</protein>
<keyword evidence="4" id="KW-1185">Reference proteome</keyword>
<feature type="compositionally biased region" description="Acidic residues" evidence="1">
    <location>
        <begin position="141"/>
        <end position="153"/>
    </location>
</feature>
<feature type="compositionally biased region" description="Low complexity" evidence="1">
    <location>
        <begin position="190"/>
        <end position="211"/>
    </location>
</feature>
<proteinExistence type="predicted"/>
<reference evidence="4" key="1">
    <citation type="submission" date="2010-07" db="EMBL/GenBank/DDBJ databases">
        <title>The genome sequence of Gaeumannomyces graminis var. tritici strain R3-111a-1.</title>
        <authorList>
            <consortium name="The Broad Institute Genome Sequencing Platform"/>
            <person name="Ma L.-J."/>
            <person name="Dead R."/>
            <person name="Young S."/>
            <person name="Zeng Q."/>
            <person name="Koehrsen M."/>
            <person name="Alvarado L."/>
            <person name="Berlin A."/>
            <person name="Chapman S.B."/>
            <person name="Chen Z."/>
            <person name="Freedman E."/>
            <person name="Gellesch M."/>
            <person name="Goldberg J."/>
            <person name="Griggs A."/>
            <person name="Gujja S."/>
            <person name="Heilman E.R."/>
            <person name="Heiman D."/>
            <person name="Hepburn T."/>
            <person name="Howarth C."/>
            <person name="Jen D."/>
            <person name="Larson L."/>
            <person name="Mehta T."/>
            <person name="Neiman D."/>
            <person name="Pearson M."/>
            <person name="Roberts A."/>
            <person name="Saif S."/>
            <person name="Shea T."/>
            <person name="Shenoy N."/>
            <person name="Sisk P."/>
            <person name="Stolte C."/>
            <person name="Sykes S."/>
            <person name="Walk T."/>
            <person name="White J."/>
            <person name="Yandava C."/>
            <person name="Haas B."/>
            <person name="Nusbaum C."/>
            <person name="Birren B."/>
        </authorList>
    </citation>
    <scope>NUCLEOTIDE SEQUENCE [LARGE SCALE GENOMIC DNA]</scope>
    <source>
        <strain evidence="4">R3-111a-1</strain>
    </source>
</reference>
<dbReference type="GeneID" id="20344047"/>
<evidence type="ECO:0000313" key="4">
    <source>
        <dbReference type="Proteomes" id="UP000006039"/>
    </source>
</evidence>
<feature type="compositionally biased region" description="Basic residues" evidence="1">
    <location>
        <begin position="40"/>
        <end position="55"/>
    </location>
</feature>
<evidence type="ECO:0000313" key="3">
    <source>
        <dbReference type="EnsemblFungi" id="EJT78489"/>
    </source>
</evidence>
<dbReference type="AlphaFoldDB" id="J3NQN3"/>
<reference evidence="3" key="5">
    <citation type="submission" date="2018-04" db="UniProtKB">
        <authorList>
            <consortium name="EnsemblFungi"/>
        </authorList>
    </citation>
    <scope>IDENTIFICATION</scope>
    <source>
        <strain evidence="3">R3-111a-1</strain>
    </source>
</reference>
<name>J3NQN3_GAET3</name>
<reference evidence="2" key="2">
    <citation type="submission" date="2010-07" db="EMBL/GenBank/DDBJ databases">
        <authorList>
            <consortium name="The Broad Institute Genome Sequencing Platform"/>
            <consortium name="Broad Institute Genome Sequencing Center for Infectious Disease"/>
            <person name="Ma L.-J."/>
            <person name="Dead R."/>
            <person name="Young S."/>
            <person name="Zeng Q."/>
            <person name="Koehrsen M."/>
            <person name="Alvarado L."/>
            <person name="Berlin A."/>
            <person name="Chapman S.B."/>
            <person name="Chen Z."/>
            <person name="Freedman E."/>
            <person name="Gellesch M."/>
            <person name="Goldberg J."/>
            <person name="Griggs A."/>
            <person name="Gujja S."/>
            <person name="Heilman E.R."/>
            <person name="Heiman D."/>
            <person name="Hepburn T."/>
            <person name="Howarth C."/>
            <person name="Jen D."/>
            <person name="Larson L."/>
            <person name="Mehta T."/>
            <person name="Neiman D."/>
            <person name="Pearson M."/>
            <person name="Roberts A."/>
            <person name="Saif S."/>
            <person name="Shea T."/>
            <person name="Shenoy N."/>
            <person name="Sisk P."/>
            <person name="Stolte C."/>
            <person name="Sykes S."/>
            <person name="Walk T."/>
            <person name="White J."/>
            <person name="Yandava C."/>
            <person name="Haas B."/>
            <person name="Nusbaum C."/>
            <person name="Birren B."/>
        </authorList>
    </citation>
    <scope>NUCLEOTIDE SEQUENCE</scope>
    <source>
        <strain evidence="2">R3-111a-1</strain>
    </source>
</reference>
<dbReference type="RefSeq" id="XP_009219634.1">
    <property type="nucleotide sequence ID" value="XM_009221370.1"/>
</dbReference>
<dbReference type="EMBL" id="GL385396">
    <property type="protein sequence ID" value="EJT78489.1"/>
    <property type="molecule type" value="Genomic_DNA"/>
</dbReference>
<dbReference type="Proteomes" id="UP000006039">
    <property type="component" value="Unassembled WGS sequence"/>
</dbReference>
<gene>
    <name evidence="3" type="primary">20344047</name>
    <name evidence="2" type="ORF">GGTG_03589</name>
</gene>
<dbReference type="HOGENOM" id="CLU_994150_0_0_1"/>
<organism evidence="2">
    <name type="scientific">Gaeumannomyces tritici (strain R3-111a-1)</name>
    <name type="common">Wheat and barley take-all root rot fungus</name>
    <name type="synonym">Gaeumannomyces graminis var. tritici</name>
    <dbReference type="NCBI Taxonomy" id="644352"/>
    <lineage>
        <taxon>Eukaryota</taxon>
        <taxon>Fungi</taxon>
        <taxon>Dikarya</taxon>
        <taxon>Ascomycota</taxon>
        <taxon>Pezizomycotina</taxon>
        <taxon>Sordariomycetes</taxon>
        <taxon>Sordariomycetidae</taxon>
        <taxon>Magnaporthales</taxon>
        <taxon>Magnaporthaceae</taxon>
        <taxon>Gaeumannomyces</taxon>
    </lineage>
</organism>
<feature type="region of interest" description="Disordered" evidence="1">
    <location>
        <begin position="40"/>
        <end position="280"/>
    </location>
</feature>
<reference evidence="3" key="4">
    <citation type="journal article" date="2015" name="G3 (Bethesda)">
        <title>Genome sequences of three phytopathogenic species of the Magnaporthaceae family of fungi.</title>
        <authorList>
            <person name="Okagaki L.H."/>
            <person name="Nunes C.C."/>
            <person name="Sailsbery J."/>
            <person name="Clay B."/>
            <person name="Brown D."/>
            <person name="John T."/>
            <person name="Oh Y."/>
            <person name="Young N."/>
            <person name="Fitzgerald M."/>
            <person name="Haas B.J."/>
            <person name="Zeng Q."/>
            <person name="Young S."/>
            <person name="Adiconis X."/>
            <person name="Fan L."/>
            <person name="Levin J.Z."/>
            <person name="Mitchell T.K."/>
            <person name="Okubara P.A."/>
            <person name="Farman M.L."/>
            <person name="Kohn L.M."/>
            <person name="Birren B."/>
            <person name="Ma L.-J."/>
            <person name="Dean R.A."/>
        </authorList>
    </citation>
    <scope>NUCLEOTIDE SEQUENCE</scope>
    <source>
        <strain evidence="3">R3-111a-1</strain>
    </source>
</reference>
<reference evidence="2" key="3">
    <citation type="submission" date="2010-09" db="EMBL/GenBank/DDBJ databases">
        <title>Annotation of Gaeumannomyces graminis var. tritici R3-111a-1.</title>
        <authorList>
            <consortium name="The Broad Institute Genome Sequencing Platform"/>
            <person name="Ma L.-J."/>
            <person name="Dead R."/>
            <person name="Young S.K."/>
            <person name="Zeng Q."/>
            <person name="Gargeya S."/>
            <person name="Fitzgerald M."/>
            <person name="Haas B."/>
            <person name="Abouelleil A."/>
            <person name="Alvarado L."/>
            <person name="Arachchi H.M."/>
            <person name="Berlin A."/>
            <person name="Brown A."/>
            <person name="Chapman S.B."/>
            <person name="Chen Z."/>
            <person name="Dunbar C."/>
            <person name="Freedman E."/>
            <person name="Gearin G."/>
            <person name="Gellesch M."/>
            <person name="Goldberg J."/>
            <person name="Griggs A."/>
            <person name="Gujja S."/>
            <person name="Heiman D."/>
            <person name="Howarth C."/>
            <person name="Larson L."/>
            <person name="Lui A."/>
            <person name="MacDonald P.J.P."/>
            <person name="Mehta T."/>
            <person name="Montmayeur A."/>
            <person name="Murphy C."/>
            <person name="Neiman D."/>
            <person name="Pearson M."/>
            <person name="Priest M."/>
            <person name="Roberts A."/>
            <person name="Saif S."/>
            <person name="Shea T."/>
            <person name="Shenoy N."/>
            <person name="Sisk P."/>
            <person name="Stolte C."/>
            <person name="Sykes S."/>
            <person name="Yandava C."/>
            <person name="Wortman J."/>
            <person name="Nusbaum C."/>
            <person name="Birren B."/>
        </authorList>
    </citation>
    <scope>NUCLEOTIDE SEQUENCE</scope>
    <source>
        <strain evidence="2">R3-111a-1</strain>
    </source>
</reference>
<evidence type="ECO:0000256" key="1">
    <source>
        <dbReference type="SAM" id="MobiDB-lite"/>
    </source>
</evidence>
<feature type="compositionally biased region" description="Low complexity" evidence="1">
    <location>
        <begin position="218"/>
        <end position="238"/>
    </location>
</feature>
<dbReference type="VEuPathDB" id="FungiDB:GGTG_03589"/>
<sequence>MGGNKVEKGDSHRKKARSIGILQWFAGKKVDPEEFLERRRLRKQAAKKPGGRSSHHVSDRPATADKSEAGCRVRSDWSSESTLIGARRSTASTLRKPAPSAASTLRESARSASTLRNSAPSASTRRRSSRPAPARDVGEKEYDDAEENSDDDYMCGPPPSDYGRRQARVTGWAAGVSPGTAAPPSPPPSHAGRSSRASAASRAQAASLRPSDSLTYYPGPSLSSSCPGPSSGHGSGAPLRTPVPQRCGAAGHPDPNGGFPSGFPPGYYAPGQSGAGHHRY</sequence>
<feature type="compositionally biased region" description="Polar residues" evidence="1">
    <location>
        <begin position="101"/>
        <end position="117"/>
    </location>
</feature>